<dbReference type="EMBL" id="FNBP01000002">
    <property type="protein sequence ID" value="SDF37607.1"/>
    <property type="molecule type" value="Genomic_DNA"/>
</dbReference>
<dbReference type="RefSeq" id="WP_093739269.1">
    <property type="nucleotide sequence ID" value="NZ_FNBP01000002.1"/>
</dbReference>
<dbReference type="Proteomes" id="UP000199399">
    <property type="component" value="Unassembled WGS sequence"/>
</dbReference>
<dbReference type="STRING" id="218672.SAMN04489759_10251"/>
<evidence type="ECO:0000313" key="1">
    <source>
        <dbReference type="EMBL" id="SDF37607.1"/>
    </source>
</evidence>
<protein>
    <recommendedName>
        <fullName evidence="3">Cold shock protein, CspA family</fullName>
    </recommendedName>
</protein>
<reference evidence="2" key="1">
    <citation type="submission" date="2016-10" db="EMBL/GenBank/DDBJ databases">
        <authorList>
            <person name="Varghese N."/>
            <person name="Submissions S."/>
        </authorList>
    </citation>
    <scope>NUCLEOTIDE SEQUENCE [LARGE SCALE GENOMIC DNA]</scope>
    <source>
        <strain evidence="2">DSM 16477</strain>
    </source>
</reference>
<organism evidence="1 2">
    <name type="scientific">Sulfitobacter delicatus</name>
    <dbReference type="NCBI Taxonomy" id="218672"/>
    <lineage>
        <taxon>Bacteria</taxon>
        <taxon>Pseudomonadati</taxon>
        <taxon>Pseudomonadota</taxon>
        <taxon>Alphaproteobacteria</taxon>
        <taxon>Rhodobacterales</taxon>
        <taxon>Roseobacteraceae</taxon>
        <taxon>Sulfitobacter</taxon>
    </lineage>
</organism>
<name>A0A1G7KK81_9RHOB</name>
<keyword evidence="2" id="KW-1185">Reference proteome</keyword>
<proteinExistence type="predicted"/>
<dbReference type="AlphaFoldDB" id="A0A1G7KK81"/>
<gene>
    <name evidence="1" type="ORF">SAMN04489759_10251</name>
</gene>
<sequence length="122" mass="13679">MIGVVLWSDNDAGKAVFWCEDQGDLAYYEEPTLDHQRACFFDTGDMVQFDISVHRRLRIAGNPRVLQEKVGDALPEALRREMGGKLSAVEDVQEDAAPESAQIIHFTPRATAPRFLSSMRKA</sequence>
<evidence type="ECO:0000313" key="2">
    <source>
        <dbReference type="Proteomes" id="UP000199399"/>
    </source>
</evidence>
<dbReference type="OrthoDB" id="7868545at2"/>
<accession>A0A1G7KK81</accession>
<evidence type="ECO:0008006" key="3">
    <source>
        <dbReference type="Google" id="ProtNLM"/>
    </source>
</evidence>